<name>A0ABR5SHE3_9BACT</name>
<evidence type="ECO:0000313" key="2">
    <source>
        <dbReference type="EMBL" id="KWT91099.1"/>
    </source>
</evidence>
<feature type="signal peptide" evidence="1">
    <location>
        <begin position="1"/>
        <end position="25"/>
    </location>
</feature>
<organism evidence="2 3">
    <name type="scientific">Candidatus Magnetominusculus xianensis</name>
    <dbReference type="NCBI Taxonomy" id="1748249"/>
    <lineage>
        <taxon>Bacteria</taxon>
        <taxon>Pseudomonadati</taxon>
        <taxon>Nitrospirota</taxon>
        <taxon>Nitrospiria</taxon>
        <taxon>Nitrospirales</taxon>
        <taxon>Nitrospiraceae</taxon>
        <taxon>Candidatus Magnetominusculus</taxon>
    </lineage>
</organism>
<evidence type="ECO:0000313" key="3">
    <source>
        <dbReference type="Proteomes" id="UP000060487"/>
    </source>
</evidence>
<dbReference type="RefSeq" id="WP_085051500.1">
    <property type="nucleotide sequence ID" value="NZ_LNQR01000032.1"/>
</dbReference>
<dbReference type="Gene3D" id="3.90.10.10">
    <property type="entry name" value="Cytochrome C3"/>
    <property type="match status" value="1"/>
</dbReference>
<dbReference type="SUPFAM" id="SSF48695">
    <property type="entry name" value="Multiheme cytochromes"/>
    <property type="match status" value="1"/>
</dbReference>
<proteinExistence type="predicted"/>
<keyword evidence="3" id="KW-1185">Reference proteome</keyword>
<keyword evidence="1" id="KW-0732">Signal</keyword>
<reference evidence="2 3" key="1">
    <citation type="submission" date="2015-11" db="EMBL/GenBank/DDBJ databases">
        <authorList>
            <person name="Lin W."/>
        </authorList>
    </citation>
    <scope>NUCLEOTIDE SEQUENCE [LARGE SCALE GENOMIC DNA]</scope>
    <source>
        <strain evidence="2 3">HCH-1</strain>
    </source>
</reference>
<comment type="caution">
    <text evidence="2">The sequence shown here is derived from an EMBL/GenBank/DDBJ whole genome shotgun (WGS) entry which is preliminary data.</text>
</comment>
<sequence length="143" mass="15596">MRFKQLSALTITVVFLMAGMSLSWAEKSPPKAYLGKMPLEHVGMACTNCHGDSGPKNVKMGNHPGQACTDCHELGTTKADGKKKFAEVIKTPLAGKMMLEHENMDCRTCHGAKGPKGMADKVKQMMSHKSFDCTKCHTVEVVK</sequence>
<accession>A0ABR5SHE3</accession>
<gene>
    <name evidence="2" type="ORF">ASN18_0923</name>
</gene>
<dbReference type="Proteomes" id="UP000060487">
    <property type="component" value="Unassembled WGS sequence"/>
</dbReference>
<dbReference type="EMBL" id="LNQR01000032">
    <property type="protein sequence ID" value="KWT91099.1"/>
    <property type="molecule type" value="Genomic_DNA"/>
</dbReference>
<protein>
    <submittedName>
        <fullName evidence="2">Uncharacterized protein</fullName>
    </submittedName>
</protein>
<feature type="chain" id="PRO_5047365574" evidence="1">
    <location>
        <begin position="26"/>
        <end position="143"/>
    </location>
</feature>
<dbReference type="InterPro" id="IPR036280">
    <property type="entry name" value="Multihaem_cyt_sf"/>
</dbReference>
<evidence type="ECO:0000256" key="1">
    <source>
        <dbReference type="SAM" id="SignalP"/>
    </source>
</evidence>